<feature type="binding site" evidence="7">
    <location>
        <position position="217"/>
    </location>
    <ligand>
        <name>L-aspartate</name>
        <dbReference type="ChEBI" id="CHEBI:29991"/>
    </ligand>
</feature>
<feature type="binding site" evidence="7">
    <location>
        <position position="482"/>
    </location>
    <ligand>
        <name>L-aspartate</name>
        <dbReference type="ChEBI" id="CHEBI:29991"/>
    </ligand>
</feature>
<feature type="binding site" evidence="7">
    <location>
        <begin position="217"/>
        <end position="219"/>
    </location>
    <ligand>
        <name>ATP</name>
        <dbReference type="ChEBI" id="CHEBI:30616"/>
    </ligand>
</feature>
<dbReference type="InterPro" id="IPR045864">
    <property type="entry name" value="aa-tRNA-synth_II/BPL/LPL"/>
</dbReference>
<keyword evidence="5 7" id="KW-0648">Protein biosynthesis</keyword>
<comment type="caution">
    <text evidence="7">Lacks conserved residue(s) required for the propagation of feature annotation.</text>
</comment>
<dbReference type="PROSITE" id="PS50862">
    <property type="entry name" value="AA_TRNA_LIGASE_II"/>
    <property type="match status" value="1"/>
</dbReference>
<keyword evidence="3 7" id="KW-0547">Nucleotide-binding</keyword>
<feature type="binding site" evidence="7">
    <location>
        <position position="226"/>
    </location>
    <ligand>
        <name>ATP</name>
        <dbReference type="ChEBI" id="CHEBI:30616"/>
    </ligand>
</feature>
<dbReference type="Proteomes" id="UP000058636">
    <property type="component" value="Unassembled WGS sequence"/>
</dbReference>
<feature type="binding site" evidence="7">
    <location>
        <begin position="527"/>
        <end position="530"/>
    </location>
    <ligand>
        <name>ATP</name>
        <dbReference type="ChEBI" id="CHEBI:30616"/>
    </ligand>
</feature>
<evidence type="ECO:0000313" key="9">
    <source>
        <dbReference type="EMBL" id="KUK22752.1"/>
    </source>
</evidence>
<protein>
    <recommendedName>
        <fullName evidence="7">Aspartate--tRNA(Asp/Asn) ligase</fullName>
        <ecNumber evidence="7">6.1.1.23</ecNumber>
    </recommendedName>
    <alternativeName>
        <fullName evidence="7">Aspartyl-tRNA synthetase</fullName>
        <shortName evidence="7">AspRS</shortName>
    </alternativeName>
    <alternativeName>
        <fullName evidence="7">Non-discriminating aspartyl-tRNA synthetase</fullName>
        <shortName evidence="7">ND-AspRS</shortName>
    </alternativeName>
</protein>
<dbReference type="GO" id="GO:0050560">
    <property type="term" value="F:aspartate-tRNA(Asn) ligase activity"/>
    <property type="evidence" value="ECO:0007669"/>
    <property type="project" value="UniProtKB-EC"/>
</dbReference>
<evidence type="ECO:0000256" key="2">
    <source>
        <dbReference type="ARBA" id="ARBA00022598"/>
    </source>
</evidence>
<accession>A0A101EPY9</accession>
<dbReference type="Gene3D" id="2.40.50.140">
    <property type="entry name" value="Nucleic acid-binding proteins"/>
    <property type="match status" value="1"/>
</dbReference>
<dbReference type="GO" id="GO:0006422">
    <property type="term" value="P:aspartyl-tRNA aminoacylation"/>
    <property type="evidence" value="ECO:0007669"/>
    <property type="project" value="UniProtKB-UniRule"/>
</dbReference>
<dbReference type="GO" id="GO:0004815">
    <property type="term" value="F:aspartate-tRNA ligase activity"/>
    <property type="evidence" value="ECO:0007669"/>
    <property type="project" value="UniProtKB-UniRule"/>
</dbReference>
<comment type="caution">
    <text evidence="9">The sequence shown here is derived from an EMBL/GenBank/DDBJ whole genome shotgun (WGS) entry which is preliminary data.</text>
</comment>
<evidence type="ECO:0000256" key="7">
    <source>
        <dbReference type="HAMAP-Rule" id="MF_00044"/>
    </source>
</evidence>
<dbReference type="GO" id="GO:0005524">
    <property type="term" value="F:ATP binding"/>
    <property type="evidence" value="ECO:0007669"/>
    <property type="project" value="UniProtKB-UniRule"/>
</dbReference>
<evidence type="ECO:0000313" key="10">
    <source>
        <dbReference type="Proteomes" id="UP000058636"/>
    </source>
</evidence>
<name>A0A101EPY9_9THEM</name>
<comment type="similarity">
    <text evidence="1 7">Belongs to the class-II aminoacyl-tRNA synthetase family. Type 1 subfamily.</text>
</comment>
<dbReference type="Gene3D" id="3.30.1360.30">
    <property type="entry name" value="GAD-like domain"/>
    <property type="match status" value="1"/>
</dbReference>
<dbReference type="PATRIC" id="fig|93930.3.peg.164"/>
<dbReference type="InterPro" id="IPR047089">
    <property type="entry name" value="Asp-tRNA-ligase_1_N"/>
</dbReference>
<gene>
    <name evidence="7" type="primary">aspS</name>
    <name evidence="9" type="ORF">XD57_1152</name>
</gene>
<dbReference type="AlphaFoldDB" id="A0A101EPY9"/>
<comment type="subunit">
    <text evidence="7">Homodimer.</text>
</comment>
<comment type="subcellular location">
    <subcellularLocation>
        <location evidence="7">Cytoplasm</location>
    </subcellularLocation>
</comment>
<dbReference type="EC" id="6.1.1.23" evidence="7"/>
<evidence type="ECO:0000256" key="1">
    <source>
        <dbReference type="ARBA" id="ARBA00006303"/>
    </source>
</evidence>
<dbReference type="NCBIfam" id="TIGR00459">
    <property type="entry name" value="aspS_bact"/>
    <property type="match status" value="1"/>
</dbReference>
<dbReference type="Gene3D" id="3.30.930.10">
    <property type="entry name" value="Bira Bifunctional Protein, Domain 2"/>
    <property type="match status" value="1"/>
</dbReference>
<dbReference type="InterPro" id="IPR006195">
    <property type="entry name" value="aa-tRNA-synth_II"/>
</dbReference>
<dbReference type="GO" id="GO:0003676">
    <property type="term" value="F:nucleic acid binding"/>
    <property type="evidence" value="ECO:0007669"/>
    <property type="project" value="InterPro"/>
</dbReference>
<dbReference type="PANTHER" id="PTHR22594">
    <property type="entry name" value="ASPARTYL/LYSYL-TRNA SYNTHETASE"/>
    <property type="match status" value="1"/>
</dbReference>
<proteinExistence type="inferred from homology"/>
<dbReference type="InterPro" id="IPR029351">
    <property type="entry name" value="GAD_dom"/>
</dbReference>
<feature type="binding site" evidence="7">
    <location>
        <position position="475"/>
    </location>
    <ligand>
        <name>ATP</name>
        <dbReference type="ChEBI" id="CHEBI:30616"/>
    </ligand>
</feature>
<dbReference type="Pfam" id="PF01336">
    <property type="entry name" value="tRNA_anti-codon"/>
    <property type="match status" value="1"/>
</dbReference>
<dbReference type="PRINTS" id="PR01042">
    <property type="entry name" value="TRNASYNTHASP"/>
</dbReference>
<reference evidence="9 10" key="1">
    <citation type="journal article" date="2015" name="MBio">
        <title>Genome-Resolved Metagenomic Analysis Reveals Roles for Candidate Phyla and Other Microbial Community Members in Biogeochemical Transformations in Oil Reservoirs.</title>
        <authorList>
            <person name="Hu P."/>
            <person name="Tom L."/>
            <person name="Singh A."/>
            <person name="Thomas B.C."/>
            <person name="Baker B.J."/>
            <person name="Piceno Y.M."/>
            <person name="Andersen G.L."/>
            <person name="Banfield J.F."/>
        </authorList>
    </citation>
    <scope>NUCLEOTIDE SEQUENCE [LARGE SCALE GENOMIC DNA]</scope>
    <source>
        <strain evidence="9">46_26</strain>
    </source>
</reference>
<dbReference type="Pfam" id="PF00152">
    <property type="entry name" value="tRNA-synt_2"/>
    <property type="match status" value="1"/>
</dbReference>
<dbReference type="InterPro" id="IPR004364">
    <property type="entry name" value="Aa-tRNA-synt_II"/>
</dbReference>
<feature type="region of interest" description="Aspartate" evidence="7">
    <location>
        <begin position="195"/>
        <end position="198"/>
    </location>
</feature>
<organism evidence="9 10">
    <name type="scientific">Thermotoga petrophila</name>
    <dbReference type="NCBI Taxonomy" id="93929"/>
    <lineage>
        <taxon>Bacteria</taxon>
        <taxon>Thermotogati</taxon>
        <taxon>Thermotogota</taxon>
        <taxon>Thermotogae</taxon>
        <taxon>Thermotogales</taxon>
        <taxon>Thermotogaceae</taxon>
        <taxon>Thermotoga</taxon>
    </lineage>
</organism>
<feature type="binding site" evidence="7">
    <location>
        <position position="171"/>
    </location>
    <ligand>
        <name>L-aspartate</name>
        <dbReference type="ChEBI" id="CHEBI:29991"/>
    </ligand>
</feature>
<dbReference type="InterPro" id="IPR004115">
    <property type="entry name" value="GAD-like_sf"/>
</dbReference>
<dbReference type="SUPFAM" id="SSF55681">
    <property type="entry name" value="Class II aaRS and biotin synthetases"/>
    <property type="match status" value="1"/>
</dbReference>
<dbReference type="InterPro" id="IPR002312">
    <property type="entry name" value="Asp/Asn-tRNA-synth_IIb"/>
</dbReference>
<sequence>MLRTHTCGELKATDEGKKVKLCGWVDRIRDLGGVRFIDLRDRYGETQIVCDVNSKAYSVVDELTRESVVLVEGTVRKRPEGTENPNIETGEIEVVAERIEILSLADPLPFYPGEAPKEEMRLKYRYIDLRSERMKRNIILRYRISKIIRDYFDELGFLEIETPFLTRSTPEGARDFLVPSRLRPGKFYALPQSPQLFKQILMISSFDRYFQIVRCFRDEDLRADRQPEFTQVDVEMSFVDVEDVMNVSEGMVSRVFRESSGIDLKVPFDRIPYDEAMEKYGTDKPDRRYGMELRDFGYAFETTEFKVIRNVLDEGGSVKGFIVPGFASEMSRKKGEELMERMKELGLGGLIWFKLDGGITSPHLKHLEKEFRKIAETENMNEGDVCLIAAHTDRNLLNEALGTLRLEIGKEHFSHLAKGFDVLWVVDFPYFEWSEEEERFVARHHPFTMPVLETLGDDYTKVRAKAYDLVINGYEVGGGSIRIHRRDIQEKIFELLGLSEEEAQKKFGFFLEAFRYGVPPHGGIAFGLDRLVSIIAGESSIREVIAFPKTGNGVCLLTGAPAEVDERQLRELRIRIEEG</sequence>
<keyword evidence="4 7" id="KW-0067">ATP-binding</keyword>
<dbReference type="Pfam" id="PF02938">
    <property type="entry name" value="GAD"/>
    <property type="match status" value="1"/>
</dbReference>
<dbReference type="SUPFAM" id="SSF50249">
    <property type="entry name" value="Nucleic acid-binding proteins"/>
    <property type="match status" value="1"/>
</dbReference>
<comment type="function">
    <text evidence="7">Aspartyl-tRNA synthetase with relaxed tRNA specificity since it is able to aspartylate not only its cognate tRNA(Asp) but also tRNA(Asn). Reaction proceeds in two steps: L-aspartate is first activated by ATP to form Asp-AMP and then transferred to the acceptor end of tRNA(Asp/Asn).</text>
</comment>
<evidence type="ECO:0000259" key="8">
    <source>
        <dbReference type="PROSITE" id="PS50862"/>
    </source>
</evidence>
<dbReference type="EMBL" id="LGFG01000098">
    <property type="protein sequence ID" value="KUK22752.1"/>
    <property type="molecule type" value="Genomic_DNA"/>
</dbReference>
<dbReference type="InterPro" id="IPR004524">
    <property type="entry name" value="Asp-tRNA-ligase_1"/>
</dbReference>
<evidence type="ECO:0000256" key="4">
    <source>
        <dbReference type="ARBA" id="ARBA00022840"/>
    </source>
</evidence>
<keyword evidence="2 7" id="KW-0436">Ligase</keyword>
<dbReference type="InterPro" id="IPR012340">
    <property type="entry name" value="NA-bd_OB-fold"/>
</dbReference>
<evidence type="ECO:0000256" key="6">
    <source>
        <dbReference type="ARBA" id="ARBA00023146"/>
    </source>
</evidence>
<evidence type="ECO:0000256" key="5">
    <source>
        <dbReference type="ARBA" id="ARBA00022917"/>
    </source>
</evidence>
<dbReference type="CDD" id="cd00777">
    <property type="entry name" value="AspRS_core"/>
    <property type="match status" value="1"/>
</dbReference>
<dbReference type="SUPFAM" id="SSF55261">
    <property type="entry name" value="GAD domain-like"/>
    <property type="match status" value="1"/>
</dbReference>
<feature type="site" description="Important for tRNA non-discrimination" evidence="7">
    <location>
        <position position="81"/>
    </location>
</feature>
<dbReference type="NCBIfam" id="NF001750">
    <property type="entry name" value="PRK00476.1"/>
    <property type="match status" value="1"/>
</dbReference>
<comment type="catalytic activity">
    <reaction evidence="7">
        <text>tRNA(Asx) + L-aspartate + ATP = L-aspartyl-tRNA(Asx) + AMP + diphosphate</text>
        <dbReference type="Rhea" id="RHEA:18349"/>
        <dbReference type="Rhea" id="RHEA-COMP:9710"/>
        <dbReference type="Rhea" id="RHEA-COMP:9711"/>
        <dbReference type="ChEBI" id="CHEBI:29991"/>
        <dbReference type="ChEBI" id="CHEBI:30616"/>
        <dbReference type="ChEBI" id="CHEBI:33019"/>
        <dbReference type="ChEBI" id="CHEBI:78442"/>
        <dbReference type="ChEBI" id="CHEBI:78516"/>
        <dbReference type="ChEBI" id="CHEBI:456215"/>
        <dbReference type="EC" id="6.1.1.23"/>
    </reaction>
</comment>
<keyword evidence="7" id="KW-0963">Cytoplasm</keyword>
<keyword evidence="6 7" id="KW-0030">Aminoacyl-tRNA synthetase</keyword>
<feature type="binding site" evidence="7">
    <location>
        <position position="444"/>
    </location>
    <ligand>
        <name>L-aspartate</name>
        <dbReference type="ChEBI" id="CHEBI:29991"/>
    </ligand>
</feature>
<dbReference type="CDD" id="cd04317">
    <property type="entry name" value="EcAspRS_like_N"/>
    <property type="match status" value="1"/>
</dbReference>
<evidence type="ECO:0000256" key="3">
    <source>
        <dbReference type="ARBA" id="ARBA00022741"/>
    </source>
</evidence>
<dbReference type="GO" id="GO:0005737">
    <property type="term" value="C:cytoplasm"/>
    <property type="evidence" value="ECO:0007669"/>
    <property type="project" value="UniProtKB-SubCell"/>
</dbReference>
<dbReference type="HAMAP" id="MF_00044">
    <property type="entry name" value="Asp_tRNA_synth_type1"/>
    <property type="match status" value="1"/>
</dbReference>
<dbReference type="InterPro" id="IPR047090">
    <property type="entry name" value="AspRS_core"/>
</dbReference>
<dbReference type="PANTHER" id="PTHR22594:SF5">
    <property type="entry name" value="ASPARTATE--TRNA LIGASE, MITOCHONDRIAL"/>
    <property type="match status" value="1"/>
</dbReference>
<dbReference type="InterPro" id="IPR004365">
    <property type="entry name" value="NA-bd_OB_tRNA"/>
</dbReference>
<feature type="domain" description="Aminoacyl-transfer RNA synthetases class-II family profile" evidence="8">
    <location>
        <begin position="140"/>
        <end position="548"/>
    </location>
</feature>